<comment type="caution">
    <text evidence="2">The sequence shown here is derived from an EMBL/GenBank/DDBJ whole genome shotgun (WGS) entry which is preliminary data.</text>
</comment>
<name>A0A0F9C9X2_9ZZZZ</name>
<feature type="region of interest" description="Disordered" evidence="1">
    <location>
        <begin position="1"/>
        <end position="31"/>
    </location>
</feature>
<organism evidence="2">
    <name type="scientific">marine sediment metagenome</name>
    <dbReference type="NCBI Taxonomy" id="412755"/>
    <lineage>
        <taxon>unclassified sequences</taxon>
        <taxon>metagenomes</taxon>
        <taxon>ecological metagenomes</taxon>
    </lineage>
</organism>
<reference evidence="2" key="1">
    <citation type="journal article" date="2015" name="Nature">
        <title>Complex archaea that bridge the gap between prokaryotes and eukaryotes.</title>
        <authorList>
            <person name="Spang A."/>
            <person name="Saw J.H."/>
            <person name="Jorgensen S.L."/>
            <person name="Zaremba-Niedzwiedzka K."/>
            <person name="Martijn J."/>
            <person name="Lind A.E."/>
            <person name="van Eijk R."/>
            <person name="Schleper C."/>
            <person name="Guy L."/>
            <person name="Ettema T.J."/>
        </authorList>
    </citation>
    <scope>NUCLEOTIDE SEQUENCE</scope>
</reference>
<gene>
    <name evidence="2" type="ORF">LCGC14_2348080</name>
</gene>
<protein>
    <submittedName>
        <fullName evidence="2">Uncharacterized protein</fullName>
    </submittedName>
</protein>
<feature type="non-terminal residue" evidence="2">
    <location>
        <position position="153"/>
    </location>
</feature>
<dbReference type="EMBL" id="LAZR01034125">
    <property type="protein sequence ID" value="KKL46188.1"/>
    <property type="molecule type" value="Genomic_DNA"/>
</dbReference>
<proteinExistence type="predicted"/>
<evidence type="ECO:0000256" key="1">
    <source>
        <dbReference type="SAM" id="MobiDB-lite"/>
    </source>
</evidence>
<accession>A0A0F9C9X2</accession>
<evidence type="ECO:0000313" key="2">
    <source>
        <dbReference type="EMBL" id="KKL46188.1"/>
    </source>
</evidence>
<sequence length="153" mass="16966">MMTEKEYRRTAKKKATAEKKKAPVKKKAPEKTDPKILAVAKEVLPAIREGEVTVRSVWRDRLKLANITPLRNAFIEILGSKKAWNEVLDGRPKATRGFQKGVAAPRVNDADVLVITSSKYADGWSGTTVDVHGRTIDVVISPDGVHYIRAGYL</sequence>
<dbReference type="AlphaFoldDB" id="A0A0F9C9X2"/>